<sequence length="42" mass="4515">MQRVIDQMVHELADYSYEQVTANAASGEDGPDTYTGNVGIAP</sequence>
<protein>
    <submittedName>
        <fullName evidence="2">Uncharacterized protein</fullName>
    </submittedName>
</protein>
<dbReference type="AlphaFoldDB" id="A0AAX3JA45"/>
<name>A0AAX3JA45_9GAMM</name>
<accession>A0AAX3JA45</accession>
<organism evidence="2 3">
    <name type="scientific">Pantoea brenneri</name>
    <dbReference type="NCBI Taxonomy" id="472694"/>
    <lineage>
        <taxon>Bacteria</taxon>
        <taxon>Pseudomonadati</taxon>
        <taxon>Pseudomonadota</taxon>
        <taxon>Gammaproteobacteria</taxon>
        <taxon>Enterobacterales</taxon>
        <taxon>Erwiniaceae</taxon>
        <taxon>Pantoea</taxon>
    </lineage>
</organism>
<comment type="caution">
    <text evidence="2">The sequence shown here is derived from an EMBL/GenBank/DDBJ whole genome shotgun (WGS) entry which is preliminary data.</text>
</comment>
<reference evidence="2 3" key="1">
    <citation type="submission" date="2019-10" db="EMBL/GenBank/DDBJ databases">
        <authorList>
            <person name="Karimi E."/>
        </authorList>
    </citation>
    <scope>NUCLEOTIDE SEQUENCE [LARGE SCALE GENOMIC DNA]</scope>
    <source>
        <strain evidence="2">Pantoea sp. 111</strain>
    </source>
</reference>
<proteinExistence type="predicted"/>
<dbReference type="EMBL" id="CABWMH010000034">
    <property type="protein sequence ID" value="VXC35789.1"/>
    <property type="molecule type" value="Genomic_DNA"/>
</dbReference>
<evidence type="ECO:0000256" key="1">
    <source>
        <dbReference type="SAM" id="MobiDB-lite"/>
    </source>
</evidence>
<evidence type="ECO:0000313" key="3">
    <source>
        <dbReference type="Proteomes" id="UP000433737"/>
    </source>
</evidence>
<feature type="region of interest" description="Disordered" evidence="1">
    <location>
        <begin position="23"/>
        <end position="42"/>
    </location>
</feature>
<gene>
    <name evidence="2" type="ORF">PANT111_40031</name>
</gene>
<dbReference type="Proteomes" id="UP000433737">
    <property type="component" value="Unassembled WGS sequence"/>
</dbReference>
<evidence type="ECO:0000313" key="2">
    <source>
        <dbReference type="EMBL" id="VXC35789.1"/>
    </source>
</evidence>